<evidence type="ECO:0000313" key="5">
    <source>
        <dbReference type="Proteomes" id="UP000677668"/>
    </source>
</evidence>
<evidence type="ECO:0000256" key="1">
    <source>
        <dbReference type="ARBA" id="ARBA00022857"/>
    </source>
</evidence>
<dbReference type="Gene3D" id="3.90.180.10">
    <property type="entry name" value="Medium-chain alcohol dehydrogenases, catalytic domain"/>
    <property type="match status" value="1"/>
</dbReference>
<dbReference type="SUPFAM" id="SSF52096">
    <property type="entry name" value="ClpP/crotonase"/>
    <property type="match status" value="1"/>
</dbReference>
<keyword evidence="2" id="KW-0560">Oxidoreductase</keyword>
<dbReference type="Gene3D" id="3.40.50.720">
    <property type="entry name" value="NAD(P)-binding Rossmann-like Domain"/>
    <property type="match status" value="2"/>
</dbReference>
<dbReference type="InterPro" id="IPR011032">
    <property type="entry name" value="GroES-like_sf"/>
</dbReference>
<accession>A0ABX8B8E8</accession>
<dbReference type="Proteomes" id="UP000677668">
    <property type="component" value="Chromosome 2"/>
</dbReference>
<evidence type="ECO:0000256" key="2">
    <source>
        <dbReference type="ARBA" id="ARBA00023002"/>
    </source>
</evidence>
<keyword evidence="1" id="KW-0521">NADP</keyword>
<dbReference type="PANTHER" id="PTHR48106">
    <property type="entry name" value="QUINONE OXIDOREDUCTASE PIG3-RELATED"/>
    <property type="match status" value="1"/>
</dbReference>
<gene>
    <name evidence="4" type="ORF">J8C05_15215</name>
</gene>
<proteinExistence type="predicted"/>
<dbReference type="SUPFAM" id="SSF50129">
    <property type="entry name" value="GroES-like"/>
    <property type="match status" value="1"/>
</dbReference>
<dbReference type="RefSeq" id="WP_211423584.1">
    <property type="nucleotide sequence ID" value="NZ_CP072643.1"/>
</dbReference>
<dbReference type="InterPro" id="IPR029045">
    <property type="entry name" value="ClpP/crotonase-like_dom_sf"/>
</dbReference>
<protein>
    <submittedName>
        <fullName evidence="4">Zinc-binding dehydrogenase</fullName>
    </submittedName>
</protein>
<dbReference type="EMBL" id="CP072643">
    <property type="protein sequence ID" value="QUV95356.1"/>
    <property type="molecule type" value="Genomic_DNA"/>
</dbReference>
<sequence length="818" mass="88067">MSNSAASGAAPAPSAVPDTLLDAIEIIVGGRNLDAPTAQALGLVDAIATEAHSAVEVAAQLAREYILTGTGPLAEAFARRQAALSQWATPQPGLSRAEVEAHPRVARLLAQARAVGREKAVQRALDCVFFGLEQGYAAGLRHEANVFAEAVADPEGGQAGIQAFLDKKSAPLPPRPLIMVGSPEEQALLERSELLPVGTPFYPGLTPLPKYQYAQGIIKDPMTGAALHGEPNDVERHFIVPVPTPSPAEVLVYVLVSEVNFNDIWALTGIPVSVMDDHDQDFHITGSGGIGLIVAMGSEVKREGRLQVGDLVSIYSGQNDLFSPLVGLDPMFADFGIQGYQEPNGSHGQFLLVQPPQLHHKLEDLTIEAAGSYMLNLGTIYRALFTTLRVAPGKRLFVEGAATGTGFEALKVGVRNNVKVTGMVSSAERAGFVKQHGATGVINRRAPELEPCFTKVPEDPAQWAAWEAAGEPLLAMFRAQNEGHLADYAVSHAGERSFPRSFQLLGPGGTLTFYGASSGYHFTFMGKPGAAAPSDMLQRVGLRAGQSVLVYYGISEDIVDETGIEIIEAVRESHARVVVATQTDAQKEFVASLGFGDAVRGLVSIEDLRRRYGADFVWPTTMPAFPDPKADTESFKEAVRLFTEINFKPFAAAVGRLLAAPDNPRGYPDMIFERAGQDTLGISTTLVKPYTGRVIYAEDMSGRRYSFYAPQVWMRQRRIDMPTANIWGTHLNNAYEIVAMNDAVAAGLLEVTPPVVVGWADLPEAHQAMWDNRHAGATYVVNHALPRLGLKNRTELFEAWAAQSADATAEDDAATIFR</sequence>
<dbReference type="SUPFAM" id="SSF51735">
    <property type="entry name" value="NAD(P)-binding Rossmann-fold domains"/>
    <property type="match status" value="1"/>
</dbReference>
<name>A0ABX8B8E8_9BACT</name>
<dbReference type="InterPro" id="IPR036291">
    <property type="entry name" value="NAD(P)-bd_dom_sf"/>
</dbReference>
<evidence type="ECO:0000256" key="3">
    <source>
        <dbReference type="ARBA" id="ARBA00049556"/>
    </source>
</evidence>
<dbReference type="PANTHER" id="PTHR48106:SF8">
    <property type="entry name" value="OS02G0805600 PROTEIN"/>
    <property type="match status" value="1"/>
</dbReference>
<comment type="catalytic activity">
    <reaction evidence="3">
        <text>a (3S)-3-hydroxyacyl-CoA + NAD(+) = a 3-oxoacyl-CoA + NADH + H(+)</text>
        <dbReference type="Rhea" id="RHEA:22432"/>
        <dbReference type="ChEBI" id="CHEBI:15378"/>
        <dbReference type="ChEBI" id="CHEBI:57318"/>
        <dbReference type="ChEBI" id="CHEBI:57540"/>
        <dbReference type="ChEBI" id="CHEBI:57945"/>
        <dbReference type="ChEBI" id="CHEBI:90726"/>
        <dbReference type="EC" id="1.1.1.35"/>
    </reaction>
</comment>
<keyword evidence="5" id="KW-1185">Reference proteome</keyword>
<evidence type="ECO:0000313" key="4">
    <source>
        <dbReference type="EMBL" id="QUV95356.1"/>
    </source>
</evidence>
<reference evidence="4 5" key="1">
    <citation type="submission" date="2021-03" db="EMBL/GenBank/DDBJ databases">
        <title>Genomic and phenotypic characterization of Chloracidobacterium isolates provides evidence for multiple species.</title>
        <authorList>
            <person name="Saini M.K."/>
            <person name="Costas A.M.G."/>
            <person name="Tank M."/>
            <person name="Bryant D.A."/>
        </authorList>
    </citation>
    <scope>NUCLEOTIDE SEQUENCE [LARGE SCALE GENOMIC DNA]</scope>
    <source>
        <strain evidence="4 5">N</strain>
    </source>
</reference>
<organism evidence="4 5">
    <name type="scientific">Chloracidobacterium sp. N</name>
    <dbReference type="NCBI Taxonomy" id="2821540"/>
    <lineage>
        <taxon>Bacteria</taxon>
        <taxon>Pseudomonadati</taxon>
        <taxon>Acidobacteriota</taxon>
        <taxon>Terriglobia</taxon>
        <taxon>Terriglobales</taxon>
        <taxon>Acidobacteriaceae</taxon>
        <taxon>Chloracidobacterium</taxon>
        <taxon>Chloracidobacterium aggregatum</taxon>
    </lineage>
</organism>
<dbReference type="Gene3D" id="3.90.226.10">
    <property type="entry name" value="2-enoyl-CoA Hydratase, Chain A, domain 1"/>
    <property type="match status" value="1"/>
</dbReference>